<keyword evidence="2 6" id="KW-0812">Transmembrane</keyword>
<dbReference type="InterPro" id="IPR003663">
    <property type="entry name" value="Sugar/inositol_transpt"/>
</dbReference>
<reference evidence="8 9" key="1">
    <citation type="submission" date="2023-10" db="EMBL/GenBank/DDBJ databases">
        <title>Genomes of two closely related lineages of the louse Polyplax serrata with different host specificities.</title>
        <authorList>
            <person name="Martinu J."/>
            <person name="Tarabai H."/>
            <person name="Stefka J."/>
            <person name="Hypsa V."/>
        </authorList>
    </citation>
    <scope>NUCLEOTIDE SEQUENCE [LARGE SCALE GENOMIC DNA]</scope>
    <source>
        <strain evidence="8">HR10_N</strain>
    </source>
</reference>
<dbReference type="Pfam" id="PF00083">
    <property type="entry name" value="Sugar_tr"/>
    <property type="match status" value="2"/>
</dbReference>
<evidence type="ECO:0000256" key="4">
    <source>
        <dbReference type="ARBA" id="ARBA00023136"/>
    </source>
</evidence>
<evidence type="ECO:0000259" key="7">
    <source>
        <dbReference type="PROSITE" id="PS50850"/>
    </source>
</evidence>
<evidence type="ECO:0000256" key="5">
    <source>
        <dbReference type="SAM" id="MobiDB-lite"/>
    </source>
</evidence>
<dbReference type="PROSITE" id="PS50850">
    <property type="entry name" value="MFS"/>
    <property type="match status" value="1"/>
</dbReference>
<organism evidence="8 9">
    <name type="scientific">Polyplax serrata</name>
    <name type="common">Common mouse louse</name>
    <dbReference type="NCBI Taxonomy" id="468196"/>
    <lineage>
        <taxon>Eukaryota</taxon>
        <taxon>Metazoa</taxon>
        <taxon>Ecdysozoa</taxon>
        <taxon>Arthropoda</taxon>
        <taxon>Hexapoda</taxon>
        <taxon>Insecta</taxon>
        <taxon>Pterygota</taxon>
        <taxon>Neoptera</taxon>
        <taxon>Paraneoptera</taxon>
        <taxon>Psocodea</taxon>
        <taxon>Troctomorpha</taxon>
        <taxon>Phthiraptera</taxon>
        <taxon>Anoplura</taxon>
        <taxon>Polyplacidae</taxon>
        <taxon>Polyplax</taxon>
    </lineage>
</organism>
<feature type="transmembrane region" description="Helical" evidence="6">
    <location>
        <begin position="489"/>
        <end position="514"/>
    </location>
</feature>
<dbReference type="InterPro" id="IPR005828">
    <property type="entry name" value="MFS_sugar_transport-like"/>
</dbReference>
<feature type="transmembrane region" description="Helical" evidence="6">
    <location>
        <begin position="261"/>
        <end position="282"/>
    </location>
</feature>
<comment type="subcellular location">
    <subcellularLocation>
        <location evidence="1">Membrane</location>
        <topology evidence="1">Multi-pass membrane protein</topology>
    </subcellularLocation>
</comment>
<dbReference type="GO" id="GO:0016020">
    <property type="term" value="C:membrane"/>
    <property type="evidence" value="ECO:0007669"/>
    <property type="project" value="UniProtKB-SubCell"/>
</dbReference>
<evidence type="ECO:0000256" key="6">
    <source>
        <dbReference type="SAM" id="Phobius"/>
    </source>
</evidence>
<feature type="transmembrane region" description="Helical" evidence="6">
    <location>
        <begin position="429"/>
        <end position="448"/>
    </location>
</feature>
<dbReference type="Proteomes" id="UP001372834">
    <property type="component" value="Unassembled WGS sequence"/>
</dbReference>
<dbReference type="PANTHER" id="PTHR48021:SF1">
    <property type="entry name" value="GH07001P-RELATED"/>
    <property type="match status" value="1"/>
</dbReference>
<feature type="transmembrane region" description="Helical" evidence="6">
    <location>
        <begin position="237"/>
        <end position="255"/>
    </location>
</feature>
<keyword evidence="4 6" id="KW-0472">Membrane</keyword>
<dbReference type="InterPro" id="IPR005829">
    <property type="entry name" value="Sugar_transporter_CS"/>
</dbReference>
<comment type="caution">
    <text evidence="8">The sequence shown here is derived from an EMBL/GenBank/DDBJ whole genome shotgun (WGS) entry which is preliminary data.</text>
</comment>
<gene>
    <name evidence="8" type="ORF">RUM43_010160</name>
</gene>
<dbReference type="GO" id="GO:0022857">
    <property type="term" value="F:transmembrane transporter activity"/>
    <property type="evidence" value="ECO:0007669"/>
    <property type="project" value="InterPro"/>
</dbReference>
<dbReference type="Gene3D" id="1.20.1250.20">
    <property type="entry name" value="MFS general substrate transporter like domains"/>
    <property type="match status" value="2"/>
</dbReference>
<dbReference type="SUPFAM" id="SSF103473">
    <property type="entry name" value="MFS general substrate transporter"/>
    <property type="match status" value="1"/>
</dbReference>
<keyword evidence="3 6" id="KW-1133">Transmembrane helix</keyword>
<proteinExistence type="predicted"/>
<dbReference type="InterPro" id="IPR020846">
    <property type="entry name" value="MFS_dom"/>
</dbReference>
<dbReference type="InterPro" id="IPR050549">
    <property type="entry name" value="MFS_Trehalose_Transporter"/>
</dbReference>
<feature type="domain" description="Major facilitator superfamily (MFS) profile" evidence="7">
    <location>
        <begin position="110"/>
        <end position="549"/>
    </location>
</feature>
<dbReference type="EMBL" id="JAWJWE010000004">
    <property type="protein sequence ID" value="KAK6636499.1"/>
    <property type="molecule type" value="Genomic_DNA"/>
</dbReference>
<feature type="transmembrane region" description="Helical" evidence="6">
    <location>
        <begin position="203"/>
        <end position="225"/>
    </location>
</feature>
<feature type="transmembrane region" description="Helical" evidence="6">
    <location>
        <begin position="152"/>
        <end position="171"/>
    </location>
</feature>
<dbReference type="PRINTS" id="PR00171">
    <property type="entry name" value="SUGRTRNSPORT"/>
</dbReference>
<feature type="transmembrane region" description="Helical" evidence="6">
    <location>
        <begin position="178"/>
        <end position="197"/>
    </location>
</feature>
<evidence type="ECO:0000256" key="3">
    <source>
        <dbReference type="ARBA" id="ARBA00022989"/>
    </source>
</evidence>
<feature type="region of interest" description="Disordered" evidence="5">
    <location>
        <begin position="1"/>
        <end position="21"/>
    </location>
</feature>
<sequence length="549" mass="61037">MADKIGGPGPSSDARREKSMGRKRLILEQTVELEDGLKEQRGGKCFRQITIIIASKVNSPTIKRFERVDAIKKLLSTVSSHAGKTLAAVLHMVRRNRLLRLAQLRKRQVDEDDVNLGAFSIGTLLGWTSQAVPNLKSESSVIKLTDNELSWIAGFMPLGAAFSGVPVLVVMKHLGRKLTLLSVVPFYVLGFCLLAWANNVDMFYAGRFITGMSGGAFSIISPLYTAEIGEKRIRGSLGTYYEFMLAVGVEFSYIVGGYVSVFWLCLTSGAIPVVFACIFVFMPETPYHLVSQKMASFGFSEVRNFDFTRERRLGRRQTAPTVVTLTVHFPPAPTRDSGPGKTEEAVKSLKFLRGTNKVDGELEEIRKFVNESKTRNFSWRVLKSRAAIKSVLIGFWLMVFQQFGGANAVVFNATTIFQEAGSTLEPSKATMVVGFMQFGGNFLSMLLIDRLGRRILLLLSGTVMGTCTLLLGFYFHWLSNNENVDKVKWLPLLCLCLFMIMFSIGWGPVAWMMLGEIFDTEIKSVASSFCCATNWIATFLVTRSMSPHP</sequence>
<dbReference type="AlphaFoldDB" id="A0AAN8P3R0"/>
<evidence type="ECO:0000313" key="9">
    <source>
        <dbReference type="Proteomes" id="UP001372834"/>
    </source>
</evidence>
<evidence type="ECO:0000256" key="2">
    <source>
        <dbReference type="ARBA" id="ARBA00022692"/>
    </source>
</evidence>
<feature type="transmembrane region" description="Helical" evidence="6">
    <location>
        <begin position="390"/>
        <end position="417"/>
    </location>
</feature>
<feature type="transmembrane region" description="Helical" evidence="6">
    <location>
        <begin position="455"/>
        <end position="477"/>
    </location>
</feature>
<evidence type="ECO:0000256" key="1">
    <source>
        <dbReference type="ARBA" id="ARBA00004141"/>
    </source>
</evidence>
<accession>A0AAN8P3R0</accession>
<dbReference type="PROSITE" id="PS00217">
    <property type="entry name" value="SUGAR_TRANSPORT_2"/>
    <property type="match status" value="1"/>
</dbReference>
<dbReference type="InterPro" id="IPR036259">
    <property type="entry name" value="MFS_trans_sf"/>
</dbReference>
<dbReference type="PANTHER" id="PTHR48021">
    <property type="match status" value="1"/>
</dbReference>
<dbReference type="PROSITE" id="PS00216">
    <property type="entry name" value="SUGAR_TRANSPORT_1"/>
    <property type="match status" value="1"/>
</dbReference>
<evidence type="ECO:0000313" key="8">
    <source>
        <dbReference type="EMBL" id="KAK6636499.1"/>
    </source>
</evidence>
<protein>
    <recommendedName>
        <fullName evidence="7">Major facilitator superfamily (MFS) profile domain-containing protein</fullName>
    </recommendedName>
</protein>
<name>A0AAN8P3R0_POLSC</name>